<name>A0A934VG48_9BACT</name>
<evidence type="ECO:0000313" key="7">
    <source>
        <dbReference type="Proteomes" id="UP000658278"/>
    </source>
</evidence>
<keyword evidence="7" id="KW-1185">Reference proteome</keyword>
<dbReference type="Proteomes" id="UP000658278">
    <property type="component" value="Unassembled WGS sequence"/>
</dbReference>
<evidence type="ECO:0000313" key="6">
    <source>
        <dbReference type="EMBL" id="MBK1827672.1"/>
    </source>
</evidence>
<evidence type="ECO:0000259" key="5">
    <source>
        <dbReference type="PROSITE" id="PS50072"/>
    </source>
</evidence>
<dbReference type="EMBL" id="JAENII010000008">
    <property type="protein sequence ID" value="MBK1827672.1"/>
    <property type="molecule type" value="Genomic_DNA"/>
</dbReference>
<feature type="domain" description="PPIase cyclophilin-type" evidence="5">
    <location>
        <begin position="37"/>
        <end position="195"/>
    </location>
</feature>
<dbReference type="PANTHER" id="PTHR45625:SF4">
    <property type="entry name" value="PEPTIDYLPROLYL ISOMERASE DOMAIN AND WD REPEAT-CONTAINING PROTEIN 1"/>
    <property type="match status" value="1"/>
</dbReference>
<comment type="caution">
    <text evidence="6">The sequence shown here is derived from an EMBL/GenBank/DDBJ whole genome shotgun (WGS) entry which is preliminary data.</text>
</comment>
<sequence>MKVSLCSLILIAGSITAVRAETSEGDGIFAQFVTNKGTIEVVLEYEKAPKTVANFITLAEGTRNRIDPNTGRLTRAPLYNGQTFYSVVNEFGFFPLPSTFYALTGSGTSSSVGGPGYAVPDEFDASLRHNGYNVSMSALANFTGTLFGPEINRGPNTNGSQIMFTGNTILTRFDDVNSIFGSVTDPASRAVVDAIIFGGAGTTTISNVTIERVGQAALDFDEHAQNLPYVGPPLGELRVEENAVHFDHDEPLGSGSFFSFRRSSDLLSWSPTTRRHIDPDFGTEPSTQLDEIAAPKAFFDMLLTRHPGGLSPATLANRTLVLNTAPPNVITYTFVFDSTGTGGTTNYSVDASDGVITSLSYVAEGYGASLQITSSNIPTPLRARLGFDSEDASNLIGRHFLEGFNDPFWSPIGSGQLTLSK</sequence>
<feature type="chain" id="PRO_5036829265" description="peptidylprolyl isomerase" evidence="4">
    <location>
        <begin position="21"/>
        <end position="421"/>
    </location>
</feature>
<evidence type="ECO:0000256" key="3">
    <source>
        <dbReference type="ARBA" id="ARBA00023235"/>
    </source>
</evidence>
<dbReference type="SUPFAM" id="SSF50891">
    <property type="entry name" value="Cyclophilin-like"/>
    <property type="match status" value="1"/>
</dbReference>
<dbReference type="AlphaFoldDB" id="A0A934VG48"/>
<dbReference type="Gene3D" id="2.40.100.10">
    <property type="entry name" value="Cyclophilin-like"/>
    <property type="match status" value="1"/>
</dbReference>
<dbReference type="GO" id="GO:0003755">
    <property type="term" value="F:peptidyl-prolyl cis-trans isomerase activity"/>
    <property type="evidence" value="ECO:0007669"/>
    <property type="project" value="UniProtKB-KW"/>
</dbReference>
<protein>
    <recommendedName>
        <fullName evidence="1">peptidylprolyl isomerase</fullName>
        <ecNumber evidence="1">5.2.1.8</ecNumber>
    </recommendedName>
</protein>
<evidence type="ECO:0000256" key="4">
    <source>
        <dbReference type="SAM" id="SignalP"/>
    </source>
</evidence>
<proteinExistence type="predicted"/>
<feature type="signal peptide" evidence="4">
    <location>
        <begin position="1"/>
        <end position="20"/>
    </location>
</feature>
<dbReference type="RefSeq" id="WP_200279479.1">
    <property type="nucleotide sequence ID" value="NZ_JAENII010000008.1"/>
</dbReference>
<evidence type="ECO:0000256" key="2">
    <source>
        <dbReference type="ARBA" id="ARBA00023110"/>
    </source>
</evidence>
<accession>A0A934VG48</accession>
<organism evidence="6 7">
    <name type="scientific">Haloferula rosea</name>
    <dbReference type="NCBI Taxonomy" id="490093"/>
    <lineage>
        <taxon>Bacteria</taxon>
        <taxon>Pseudomonadati</taxon>
        <taxon>Verrucomicrobiota</taxon>
        <taxon>Verrucomicrobiia</taxon>
        <taxon>Verrucomicrobiales</taxon>
        <taxon>Verrucomicrobiaceae</taxon>
        <taxon>Haloferula</taxon>
    </lineage>
</organism>
<evidence type="ECO:0000256" key="1">
    <source>
        <dbReference type="ARBA" id="ARBA00013194"/>
    </source>
</evidence>
<dbReference type="InterPro" id="IPR044666">
    <property type="entry name" value="Cyclophilin_A-like"/>
</dbReference>
<keyword evidence="3 6" id="KW-0413">Isomerase</keyword>
<reference evidence="6" key="1">
    <citation type="submission" date="2021-01" db="EMBL/GenBank/DDBJ databases">
        <title>Modified the classification status of verrucomicrobia.</title>
        <authorList>
            <person name="Feng X."/>
        </authorList>
    </citation>
    <scope>NUCLEOTIDE SEQUENCE</scope>
    <source>
        <strain evidence="6">KCTC 22201</strain>
    </source>
</reference>
<dbReference type="PROSITE" id="PS50072">
    <property type="entry name" value="CSA_PPIASE_2"/>
    <property type="match status" value="1"/>
</dbReference>
<dbReference type="Pfam" id="PF00160">
    <property type="entry name" value="Pro_isomerase"/>
    <property type="match status" value="1"/>
</dbReference>
<dbReference type="EC" id="5.2.1.8" evidence="1"/>
<dbReference type="PANTHER" id="PTHR45625">
    <property type="entry name" value="PEPTIDYL-PROLYL CIS-TRANS ISOMERASE-RELATED"/>
    <property type="match status" value="1"/>
</dbReference>
<gene>
    <name evidence="6" type="ORF">JIN81_11630</name>
</gene>
<keyword evidence="4" id="KW-0732">Signal</keyword>
<dbReference type="InterPro" id="IPR002130">
    <property type="entry name" value="Cyclophilin-type_PPIase_dom"/>
</dbReference>
<dbReference type="InterPro" id="IPR029000">
    <property type="entry name" value="Cyclophilin-like_dom_sf"/>
</dbReference>
<keyword evidence="2" id="KW-0697">Rotamase</keyword>